<dbReference type="Proteomes" id="UP000324800">
    <property type="component" value="Unassembled WGS sequence"/>
</dbReference>
<dbReference type="EMBL" id="SNRW01035923">
    <property type="protein sequence ID" value="KAA6354659.1"/>
    <property type="molecule type" value="Genomic_DNA"/>
</dbReference>
<comment type="caution">
    <text evidence="1">The sequence shown here is derived from an EMBL/GenBank/DDBJ whole genome shotgun (WGS) entry which is preliminary data.</text>
</comment>
<protein>
    <submittedName>
        <fullName evidence="1">Uncharacterized protein</fullName>
    </submittedName>
</protein>
<organism evidence="1 2">
    <name type="scientific">Streblomastix strix</name>
    <dbReference type="NCBI Taxonomy" id="222440"/>
    <lineage>
        <taxon>Eukaryota</taxon>
        <taxon>Metamonada</taxon>
        <taxon>Preaxostyla</taxon>
        <taxon>Oxymonadida</taxon>
        <taxon>Streblomastigidae</taxon>
        <taxon>Streblomastix</taxon>
    </lineage>
</organism>
<proteinExistence type="predicted"/>
<sequence length="132" mass="14957">MFPPEKLDIVYLLSVDDADELQYKRYNIGIENMQNADIGDQIPQNSIGQIGTAKFDTLEIQNFPFSGFDKENGSMQSIMSFSNIKALFLTFAMPQYPTWFFPVLFTGLNLVIDQNNVIPQSYKSLNQATNGQ</sequence>
<name>A0A5J4T8Z0_9EUKA</name>
<evidence type="ECO:0000313" key="1">
    <source>
        <dbReference type="EMBL" id="KAA6354659.1"/>
    </source>
</evidence>
<dbReference type="AlphaFoldDB" id="A0A5J4T8Z0"/>
<feature type="non-terminal residue" evidence="1">
    <location>
        <position position="132"/>
    </location>
</feature>
<evidence type="ECO:0000313" key="2">
    <source>
        <dbReference type="Proteomes" id="UP000324800"/>
    </source>
</evidence>
<reference evidence="1 2" key="1">
    <citation type="submission" date="2019-03" db="EMBL/GenBank/DDBJ databases">
        <title>Single cell metagenomics reveals metabolic interactions within the superorganism composed of flagellate Streblomastix strix and complex community of Bacteroidetes bacteria on its surface.</title>
        <authorList>
            <person name="Treitli S.C."/>
            <person name="Kolisko M."/>
            <person name="Husnik F."/>
            <person name="Keeling P."/>
            <person name="Hampl V."/>
        </authorList>
    </citation>
    <scope>NUCLEOTIDE SEQUENCE [LARGE SCALE GENOMIC DNA]</scope>
    <source>
        <strain evidence="1">ST1C</strain>
    </source>
</reference>
<gene>
    <name evidence="1" type="ORF">EZS28_049814</name>
</gene>
<accession>A0A5J4T8Z0</accession>